<evidence type="ECO:0000313" key="1">
    <source>
        <dbReference type="EMBL" id="KAF2855649.1"/>
    </source>
</evidence>
<organism evidence="1 2">
    <name type="scientific">Plenodomus tracheiphilus IPT5</name>
    <dbReference type="NCBI Taxonomy" id="1408161"/>
    <lineage>
        <taxon>Eukaryota</taxon>
        <taxon>Fungi</taxon>
        <taxon>Dikarya</taxon>
        <taxon>Ascomycota</taxon>
        <taxon>Pezizomycotina</taxon>
        <taxon>Dothideomycetes</taxon>
        <taxon>Pleosporomycetidae</taxon>
        <taxon>Pleosporales</taxon>
        <taxon>Pleosporineae</taxon>
        <taxon>Leptosphaeriaceae</taxon>
        <taxon>Plenodomus</taxon>
    </lineage>
</organism>
<sequence length="152" mass="17037">MRQVLNPSIAAGTKTKICRTRLPTAHGPDNYWPWRNVDGRVGADSPRDYHARVCNITRFSVLLQGTLKLRSHMTGWLQMAKLTASMISCCLLTFCDDVPGPDYFAILDQNSRFVNTQRSSKRNGHHIVGAALSLTAWNMVPDEFCPSPMKCL</sequence>
<dbReference type="AlphaFoldDB" id="A0A6A7BMI9"/>
<dbReference type="EMBL" id="MU006290">
    <property type="protein sequence ID" value="KAF2855649.1"/>
    <property type="molecule type" value="Genomic_DNA"/>
</dbReference>
<proteinExistence type="predicted"/>
<evidence type="ECO:0000313" key="2">
    <source>
        <dbReference type="Proteomes" id="UP000799423"/>
    </source>
</evidence>
<dbReference type="Proteomes" id="UP000799423">
    <property type="component" value="Unassembled WGS sequence"/>
</dbReference>
<keyword evidence="2" id="KW-1185">Reference proteome</keyword>
<accession>A0A6A7BMI9</accession>
<gene>
    <name evidence="1" type="ORF">T440DRAFT_159556</name>
</gene>
<protein>
    <submittedName>
        <fullName evidence="1">Uncharacterized protein</fullName>
    </submittedName>
</protein>
<name>A0A6A7BMI9_9PLEO</name>
<reference evidence="1" key="1">
    <citation type="submission" date="2020-01" db="EMBL/GenBank/DDBJ databases">
        <authorList>
            <consortium name="DOE Joint Genome Institute"/>
            <person name="Haridas S."/>
            <person name="Albert R."/>
            <person name="Binder M."/>
            <person name="Bloem J."/>
            <person name="Labutti K."/>
            <person name="Salamov A."/>
            <person name="Andreopoulos B."/>
            <person name="Baker S.E."/>
            <person name="Barry K."/>
            <person name="Bills G."/>
            <person name="Bluhm B.H."/>
            <person name="Cannon C."/>
            <person name="Castanera R."/>
            <person name="Culley D.E."/>
            <person name="Daum C."/>
            <person name="Ezra D."/>
            <person name="Gonzalez J.B."/>
            <person name="Henrissat B."/>
            <person name="Kuo A."/>
            <person name="Liang C."/>
            <person name="Lipzen A."/>
            <person name="Lutzoni F."/>
            <person name="Magnuson J."/>
            <person name="Mondo S."/>
            <person name="Nolan M."/>
            <person name="Ohm R."/>
            <person name="Pangilinan J."/>
            <person name="Park H.-J."/>
            <person name="Ramirez L."/>
            <person name="Alfaro M."/>
            <person name="Sun H."/>
            <person name="Tritt A."/>
            <person name="Yoshinaga Y."/>
            <person name="Zwiers L.-H."/>
            <person name="Turgeon B.G."/>
            <person name="Goodwin S.B."/>
            <person name="Spatafora J.W."/>
            <person name="Crous P.W."/>
            <person name="Grigoriev I.V."/>
        </authorList>
    </citation>
    <scope>NUCLEOTIDE SEQUENCE</scope>
    <source>
        <strain evidence="1">IPT5</strain>
    </source>
</reference>